<evidence type="ECO:0008006" key="10">
    <source>
        <dbReference type="Google" id="ProtNLM"/>
    </source>
</evidence>
<dbReference type="InterPro" id="IPR002401">
    <property type="entry name" value="Cyt_P450_E_grp-I"/>
</dbReference>
<evidence type="ECO:0000256" key="3">
    <source>
        <dbReference type="ARBA" id="ARBA00022723"/>
    </source>
</evidence>
<evidence type="ECO:0000313" key="9">
    <source>
        <dbReference type="Proteomes" id="UP001231189"/>
    </source>
</evidence>
<dbReference type="PROSITE" id="PS00086">
    <property type="entry name" value="CYTOCHROME_P450"/>
    <property type="match status" value="1"/>
</dbReference>
<dbReference type="PANTHER" id="PTHR24298">
    <property type="entry name" value="FLAVONOID 3'-MONOOXYGENASE-RELATED"/>
    <property type="match status" value="1"/>
</dbReference>
<evidence type="ECO:0000256" key="1">
    <source>
        <dbReference type="ARBA" id="ARBA00004167"/>
    </source>
</evidence>
<dbReference type="EMBL" id="JAUUTY010000003">
    <property type="protein sequence ID" value="KAK1661976.1"/>
    <property type="molecule type" value="Genomic_DNA"/>
</dbReference>
<comment type="cofactor">
    <cofactor evidence="6">
        <name>heme</name>
        <dbReference type="ChEBI" id="CHEBI:30413"/>
    </cofactor>
</comment>
<dbReference type="Pfam" id="PF00067">
    <property type="entry name" value="p450"/>
    <property type="match status" value="1"/>
</dbReference>
<comment type="subcellular location">
    <subcellularLocation>
        <location evidence="1">Membrane</location>
        <topology evidence="1">Single-pass membrane protein</topology>
    </subcellularLocation>
</comment>
<organism evidence="8 9">
    <name type="scientific">Lolium multiflorum</name>
    <name type="common">Italian ryegrass</name>
    <name type="synonym">Lolium perenne subsp. multiflorum</name>
    <dbReference type="NCBI Taxonomy" id="4521"/>
    <lineage>
        <taxon>Eukaryota</taxon>
        <taxon>Viridiplantae</taxon>
        <taxon>Streptophyta</taxon>
        <taxon>Embryophyta</taxon>
        <taxon>Tracheophyta</taxon>
        <taxon>Spermatophyta</taxon>
        <taxon>Magnoliopsida</taxon>
        <taxon>Liliopsida</taxon>
        <taxon>Poales</taxon>
        <taxon>Poaceae</taxon>
        <taxon>BOP clade</taxon>
        <taxon>Pooideae</taxon>
        <taxon>Poodae</taxon>
        <taxon>Poeae</taxon>
        <taxon>Poeae Chloroplast Group 2 (Poeae type)</taxon>
        <taxon>Loliodinae</taxon>
        <taxon>Loliinae</taxon>
        <taxon>Lolium</taxon>
    </lineage>
</organism>
<evidence type="ECO:0000256" key="7">
    <source>
        <dbReference type="RuleBase" id="RU000461"/>
    </source>
</evidence>
<evidence type="ECO:0000256" key="2">
    <source>
        <dbReference type="ARBA" id="ARBA00022692"/>
    </source>
</evidence>
<keyword evidence="5" id="KW-0472">Membrane</keyword>
<keyword evidence="7" id="KW-0560">Oxidoreductase</keyword>
<keyword evidence="9" id="KW-1185">Reference proteome</keyword>
<dbReference type="InterPro" id="IPR017972">
    <property type="entry name" value="Cyt_P450_CS"/>
</dbReference>
<protein>
    <recommendedName>
        <fullName evidence="10">Cytochrome P450</fullName>
    </recommendedName>
</protein>
<dbReference type="InterPro" id="IPR036396">
    <property type="entry name" value="Cyt_P450_sf"/>
</dbReference>
<evidence type="ECO:0000256" key="5">
    <source>
        <dbReference type="ARBA" id="ARBA00023136"/>
    </source>
</evidence>
<keyword evidence="6 7" id="KW-0349">Heme</keyword>
<keyword evidence="7" id="KW-0503">Monooxygenase</keyword>
<dbReference type="GO" id="GO:0016709">
    <property type="term" value="F:oxidoreductase activity, acting on paired donors, with incorporation or reduction of molecular oxygen, NAD(P)H as one donor, and incorporation of one atom of oxygen"/>
    <property type="evidence" value="ECO:0007669"/>
    <property type="project" value="TreeGrafter"/>
</dbReference>
<dbReference type="GO" id="GO:0016020">
    <property type="term" value="C:membrane"/>
    <property type="evidence" value="ECO:0007669"/>
    <property type="project" value="UniProtKB-SubCell"/>
</dbReference>
<feature type="binding site" description="axial binding residue" evidence="6">
    <location>
        <position position="425"/>
    </location>
    <ligand>
        <name>heme</name>
        <dbReference type="ChEBI" id="CHEBI:30413"/>
    </ligand>
    <ligandPart>
        <name>Fe</name>
        <dbReference type="ChEBI" id="CHEBI:18248"/>
    </ligandPart>
</feature>
<evidence type="ECO:0000256" key="4">
    <source>
        <dbReference type="ARBA" id="ARBA00022989"/>
    </source>
</evidence>
<proteinExistence type="inferred from homology"/>
<comment type="similarity">
    <text evidence="7">Belongs to the cytochrome P450 family.</text>
</comment>
<dbReference type="GO" id="GO:0005506">
    <property type="term" value="F:iron ion binding"/>
    <property type="evidence" value="ECO:0007669"/>
    <property type="project" value="InterPro"/>
</dbReference>
<keyword evidence="4" id="KW-1133">Transmembrane helix</keyword>
<dbReference type="InterPro" id="IPR001128">
    <property type="entry name" value="Cyt_P450"/>
</dbReference>
<dbReference type="AlphaFoldDB" id="A0AAD8WHJ3"/>
<keyword evidence="2" id="KW-0812">Transmembrane</keyword>
<evidence type="ECO:0000313" key="8">
    <source>
        <dbReference type="EMBL" id="KAK1661976.1"/>
    </source>
</evidence>
<dbReference type="SUPFAM" id="SSF48264">
    <property type="entry name" value="Cytochrome P450"/>
    <property type="match status" value="1"/>
</dbReference>
<gene>
    <name evidence="8" type="ORF">QYE76_050135</name>
</gene>
<name>A0AAD8WHJ3_LOLMU</name>
<keyword evidence="6 7" id="KW-0408">Iron</keyword>
<dbReference type="Proteomes" id="UP001231189">
    <property type="component" value="Unassembled WGS sequence"/>
</dbReference>
<dbReference type="PRINTS" id="PR00463">
    <property type="entry name" value="EP450I"/>
</dbReference>
<accession>A0AAD8WHJ3</accession>
<sequence length="483" mass="54226">MEVLNILLCIILSLPLIFLLSRHGRKKLPPGPPTLLFIAKFLLPGRSASHIGPMLRGLHARHGPIFSFWLLRMFVFVDDRHLTHSVLVKGGGNFDGRPPPNGIMQLFFPHGIGTSPYGDYWRLLRRNLNVHALHPSRIRLLEPARQCARNAMLASLRADVGADASRVITVRPFLARCLFQLIVEMSLGARLGQEVLDELQEMNRQIYLAMARFPAFCFFPALSMRRRWAQYKTLRERQSKVLLPLIHSSRGTPCYAGSLLELRVPEEGGRPLTDAEMVSLCSEFMVGAMDASVAMMEWTMGELVNHPDAQAKVYEEVRGKPELNEDDLRGMQYLRAVVLESLRLHPGAHLILPHAVQSDAEIAGYRVPKGAVINFLVADFGLDETAWTAAREFRPERFLDGDGDLDMTGSGEVKMAPFGAGRRMCPGHMLSLLHAEYLVGALVRDFQWLPPSGEDTTVDMTEEPGTFIVMKHRLRARIIPRTC</sequence>
<evidence type="ECO:0000256" key="6">
    <source>
        <dbReference type="PIRSR" id="PIRSR602401-1"/>
    </source>
</evidence>
<comment type="caution">
    <text evidence="8">The sequence shown here is derived from an EMBL/GenBank/DDBJ whole genome shotgun (WGS) entry which is preliminary data.</text>
</comment>
<dbReference type="InterPro" id="IPR051103">
    <property type="entry name" value="Plant_metabolite_P450s"/>
</dbReference>
<dbReference type="Gene3D" id="1.10.630.10">
    <property type="entry name" value="Cytochrome P450"/>
    <property type="match status" value="1"/>
</dbReference>
<dbReference type="GO" id="GO:0020037">
    <property type="term" value="F:heme binding"/>
    <property type="evidence" value="ECO:0007669"/>
    <property type="project" value="InterPro"/>
</dbReference>
<keyword evidence="3 6" id="KW-0479">Metal-binding</keyword>
<dbReference type="PANTHER" id="PTHR24298:SF80">
    <property type="entry name" value="OS02G0108800 PROTEIN"/>
    <property type="match status" value="1"/>
</dbReference>
<reference evidence="8" key="1">
    <citation type="submission" date="2023-07" db="EMBL/GenBank/DDBJ databases">
        <title>A chromosome-level genome assembly of Lolium multiflorum.</title>
        <authorList>
            <person name="Chen Y."/>
            <person name="Copetti D."/>
            <person name="Kolliker R."/>
            <person name="Studer B."/>
        </authorList>
    </citation>
    <scope>NUCLEOTIDE SEQUENCE</scope>
    <source>
        <strain evidence="8">02402/16</strain>
        <tissue evidence="8">Leaf</tissue>
    </source>
</reference>